<comment type="similarity">
    <text evidence="3 10">Belongs to the FliL family.</text>
</comment>
<dbReference type="Pfam" id="PF03748">
    <property type="entry name" value="FliL"/>
    <property type="match status" value="1"/>
</dbReference>
<keyword evidence="8" id="KW-1133">Transmembrane helix</keyword>
<feature type="compositionally biased region" description="Polar residues" evidence="11">
    <location>
        <begin position="40"/>
        <end position="49"/>
    </location>
</feature>
<sequence>MRKLIPILMALLGIGAGVGAGIALRPDPAEVVEMHPCGETDQSQGAQDTSAKDHDADAPEEETTHEYVKLNNQFVVPVVTNDLVNSLVVMSLSVEVAEGQSEVIYAREPKLRDAFLQVLFDHANVGGFEGEFTNANNMDILRASLRETAQGLIGDVVRSILITDIARQDV</sequence>
<feature type="region of interest" description="Disordered" evidence="11">
    <location>
        <begin position="38"/>
        <end position="61"/>
    </location>
</feature>
<evidence type="ECO:0000256" key="4">
    <source>
        <dbReference type="ARBA" id="ARBA00022475"/>
    </source>
</evidence>
<evidence type="ECO:0000256" key="9">
    <source>
        <dbReference type="ARBA" id="ARBA00023136"/>
    </source>
</evidence>
<evidence type="ECO:0000313" key="13">
    <source>
        <dbReference type="Proteomes" id="UP000051295"/>
    </source>
</evidence>
<proteinExistence type="inferred from homology"/>
<keyword evidence="4" id="KW-1003">Cell membrane</keyword>
<accession>A0A0T5NRF9</accession>
<evidence type="ECO:0000256" key="3">
    <source>
        <dbReference type="ARBA" id="ARBA00008281"/>
    </source>
</evidence>
<keyword evidence="6" id="KW-0812">Transmembrane</keyword>
<keyword evidence="7 10" id="KW-0283">Flagellar rotation</keyword>
<dbReference type="Proteomes" id="UP000051295">
    <property type="component" value="Unassembled WGS sequence"/>
</dbReference>
<keyword evidence="9 10" id="KW-0472">Membrane</keyword>
<comment type="subcellular location">
    <subcellularLocation>
        <location evidence="10">Cell inner membrane</location>
    </subcellularLocation>
    <subcellularLocation>
        <location evidence="2">Cell membrane</location>
        <topology evidence="2">Single-pass membrane protein</topology>
    </subcellularLocation>
</comment>
<keyword evidence="12" id="KW-0969">Cilium</keyword>
<dbReference type="AlphaFoldDB" id="A0A0T5NRF9"/>
<dbReference type="InterPro" id="IPR005503">
    <property type="entry name" value="FliL"/>
</dbReference>
<dbReference type="EMBL" id="LAXJ01000020">
    <property type="protein sequence ID" value="KRS11310.1"/>
    <property type="molecule type" value="Genomic_DNA"/>
</dbReference>
<dbReference type="PATRIC" id="fig|1641875.4.peg.1936"/>
<keyword evidence="13" id="KW-1185">Reference proteome</keyword>
<dbReference type="STRING" id="1641875.XM53_17175"/>
<protein>
    <recommendedName>
        <fullName evidence="10">Flagellar protein FliL</fullName>
    </recommendedName>
</protein>
<evidence type="ECO:0000256" key="8">
    <source>
        <dbReference type="ARBA" id="ARBA00022989"/>
    </source>
</evidence>
<dbReference type="GO" id="GO:0006935">
    <property type="term" value="P:chemotaxis"/>
    <property type="evidence" value="ECO:0007669"/>
    <property type="project" value="UniProtKB-KW"/>
</dbReference>
<evidence type="ECO:0000256" key="7">
    <source>
        <dbReference type="ARBA" id="ARBA00022779"/>
    </source>
</evidence>
<keyword evidence="10" id="KW-0997">Cell inner membrane</keyword>
<comment type="function">
    <text evidence="1 10">Controls the rotational direction of flagella during chemotaxis.</text>
</comment>
<dbReference type="OrthoDB" id="7864548at2"/>
<keyword evidence="12" id="KW-0282">Flagellum</keyword>
<dbReference type="GO" id="GO:0005886">
    <property type="term" value="C:plasma membrane"/>
    <property type="evidence" value="ECO:0007669"/>
    <property type="project" value="UniProtKB-SubCell"/>
</dbReference>
<evidence type="ECO:0000256" key="10">
    <source>
        <dbReference type="RuleBase" id="RU364125"/>
    </source>
</evidence>
<keyword evidence="12" id="KW-0966">Cell projection</keyword>
<organism evidence="12 13">
    <name type="scientific">Roseovarius atlanticus</name>
    <dbReference type="NCBI Taxonomy" id="1641875"/>
    <lineage>
        <taxon>Bacteria</taxon>
        <taxon>Pseudomonadati</taxon>
        <taxon>Pseudomonadota</taxon>
        <taxon>Alphaproteobacteria</taxon>
        <taxon>Rhodobacterales</taxon>
        <taxon>Roseobacteraceae</taxon>
        <taxon>Roseovarius</taxon>
    </lineage>
</organism>
<dbReference type="GO" id="GO:0071973">
    <property type="term" value="P:bacterial-type flagellum-dependent cell motility"/>
    <property type="evidence" value="ECO:0007669"/>
    <property type="project" value="InterPro"/>
</dbReference>
<comment type="caution">
    <text evidence="12">The sequence shown here is derived from an EMBL/GenBank/DDBJ whole genome shotgun (WGS) entry which is preliminary data.</text>
</comment>
<evidence type="ECO:0000256" key="5">
    <source>
        <dbReference type="ARBA" id="ARBA00022500"/>
    </source>
</evidence>
<evidence type="ECO:0000256" key="1">
    <source>
        <dbReference type="ARBA" id="ARBA00002254"/>
    </source>
</evidence>
<reference evidence="12 13" key="1">
    <citation type="submission" date="2015-04" db="EMBL/GenBank/DDBJ databases">
        <title>The draft genome sequence of Roseovarius sp.R12b.</title>
        <authorList>
            <person name="Li G."/>
            <person name="Lai Q."/>
            <person name="Shao Z."/>
            <person name="Yan P."/>
        </authorList>
    </citation>
    <scope>NUCLEOTIDE SEQUENCE [LARGE SCALE GENOMIC DNA]</scope>
    <source>
        <strain evidence="12 13">R12B</strain>
    </source>
</reference>
<gene>
    <name evidence="12" type="ORF">XM53_17175</name>
</gene>
<name>A0A0T5NRF9_9RHOB</name>
<dbReference type="GO" id="GO:0009425">
    <property type="term" value="C:bacterial-type flagellum basal body"/>
    <property type="evidence" value="ECO:0007669"/>
    <property type="project" value="InterPro"/>
</dbReference>
<dbReference type="RefSeq" id="WP_057795537.1">
    <property type="nucleotide sequence ID" value="NZ_LAXJ01000020.1"/>
</dbReference>
<evidence type="ECO:0000256" key="6">
    <source>
        <dbReference type="ARBA" id="ARBA00022692"/>
    </source>
</evidence>
<feature type="compositionally biased region" description="Basic and acidic residues" evidence="11">
    <location>
        <begin position="50"/>
        <end position="61"/>
    </location>
</feature>
<evidence type="ECO:0000313" key="12">
    <source>
        <dbReference type="EMBL" id="KRS11310.1"/>
    </source>
</evidence>
<evidence type="ECO:0000256" key="11">
    <source>
        <dbReference type="SAM" id="MobiDB-lite"/>
    </source>
</evidence>
<keyword evidence="5 10" id="KW-0145">Chemotaxis</keyword>
<evidence type="ECO:0000256" key="2">
    <source>
        <dbReference type="ARBA" id="ARBA00004162"/>
    </source>
</evidence>